<dbReference type="PRINTS" id="PR00344">
    <property type="entry name" value="BCTRLSENSOR"/>
</dbReference>
<dbReference type="GO" id="GO:0004721">
    <property type="term" value="F:phosphoprotein phosphatase activity"/>
    <property type="evidence" value="ECO:0007669"/>
    <property type="project" value="UniProtKB-KW"/>
</dbReference>
<keyword evidence="12" id="KW-0904">Protein phosphatase</keyword>
<dbReference type="SMR" id="A0A9X0R8F7"/>
<keyword evidence="14" id="KW-0902">Two-component regulatory system</keyword>
<feature type="transmembrane region" description="Helical" evidence="16">
    <location>
        <begin position="270"/>
        <end position="292"/>
    </location>
</feature>
<keyword evidence="8" id="KW-0808">Transferase</keyword>
<dbReference type="InterPro" id="IPR029151">
    <property type="entry name" value="Sensor-like_sf"/>
</dbReference>
<organism evidence="19 20">
    <name type="scientific">Vibrio metschnikovii</name>
    <dbReference type="NCBI Taxonomy" id="28172"/>
    <lineage>
        <taxon>Bacteria</taxon>
        <taxon>Pseudomonadati</taxon>
        <taxon>Pseudomonadota</taxon>
        <taxon>Gammaproteobacteria</taxon>
        <taxon>Vibrionales</taxon>
        <taxon>Vibrionaceae</taxon>
        <taxon>Vibrio</taxon>
    </lineage>
</organism>
<dbReference type="InterPro" id="IPR011006">
    <property type="entry name" value="CheY-like_superfamily"/>
</dbReference>
<feature type="domain" description="Histidine kinase" evidence="17">
    <location>
        <begin position="475"/>
        <end position="695"/>
    </location>
</feature>
<dbReference type="SUPFAM" id="SSF103190">
    <property type="entry name" value="Sensory domain-like"/>
    <property type="match status" value="1"/>
</dbReference>
<keyword evidence="5" id="KW-1003">Cell membrane</keyword>
<dbReference type="InterPro" id="IPR036890">
    <property type="entry name" value="HATPase_C_sf"/>
</dbReference>
<dbReference type="AlphaFoldDB" id="A0A9X0R8F7"/>
<evidence type="ECO:0000256" key="16">
    <source>
        <dbReference type="SAM" id="Phobius"/>
    </source>
</evidence>
<dbReference type="Gene3D" id="3.40.50.2300">
    <property type="match status" value="1"/>
</dbReference>
<gene>
    <name evidence="19" type="ORF">H8Q88_05225</name>
</gene>
<reference evidence="19" key="1">
    <citation type="submission" date="2020-08" db="EMBL/GenBank/DDBJ databases">
        <title>Genome Sequencing and Pan-Genome Analysis of Migratory bird Vibrio Strains, Inner Mongolia.</title>
        <authorList>
            <person name="Zheng L."/>
        </authorList>
    </citation>
    <scope>NUCLEOTIDE SEQUENCE</scope>
    <source>
        <strain evidence="19">M13F</strain>
    </source>
</reference>
<evidence type="ECO:0000256" key="8">
    <source>
        <dbReference type="ARBA" id="ARBA00022679"/>
    </source>
</evidence>
<keyword evidence="11" id="KW-0378">Hydrolase</keyword>
<dbReference type="GO" id="GO:0000155">
    <property type="term" value="F:phosphorelay sensor kinase activity"/>
    <property type="evidence" value="ECO:0007669"/>
    <property type="project" value="InterPro"/>
</dbReference>
<proteinExistence type="predicted"/>
<evidence type="ECO:0000256" key="11">
    <source>
        <dbReference type="ARBA" id="ARBA00022801"/>
    </source>
</evidence>
<dbReference type="Gene3D" id="3.30.450.220">
    <property type="entry name" value="LuxQ periplasmic domain, N-terminal subdomain"/>
    <property type="match status" value="1"/>
</dbReference>
<feature type="modified residue" description="4-aspartylphosphate" evidence="15">
    <location>
        <position position="769"/>
    </location>
</feature>
<dbReference type="SMART" id="SM00448">
    <property type="entry name" value="REC"/>
    <property type="match status" value="1"/>
</dbReference>
<dbReference type="CDD" id="cd17546">
    <property type="entry name" value="REC_hyHK_CKI1_RcsC-like"/>
    <property type="match status" value="1"/>
</dbReference>
<evidence type="ECO:0000256" key="15">
    <source>
        <dbReference type="PROSITE-ProRule" id="PRU00169"/>
    </source>
</evidence>
<evidence type="ECO:0000259" key="18">
    <source>
        <dbReference type="PROSITE" id="PS50110"/>
    </source>
</evidence>
<dbReference type="PANTHER" id="PTHR43047">
    <property type="entry name" value="TWO-COMPONENT HISTIDINE PROTEIN KINASE"/>
    <property type="match status" value="1"/>
</dbReference>
<evidence type="ECO:0000256" key="7">
    <source>
        <dbReference type="ARBA" id="ARBA00022553"/>
    </source>
</evidence>
<dbReference type="PANTHER" id="PTHR43047:SF78">
    <property type="entry name" value="SENSORY_REGULATORY PROTEIN RPFC"/>
    <property type="match status" value="1"/>
</dbReference>
<dbReference type="InterPro" id="IPR001789">
    <property type="entry name" value="Sig_transdc_resp-reg_receiver"/>
</dbReference>
<dbReference type="FunFam" id="3.30.565.10:FF:000010">
    <property type="entry name" value="Sensor histidine kinase RcsC"/>
    <property type="match status" value="1"/>
</dbReference>
<accession>A0A9X0R8F7</accession>
<dbReference type="InterPro" id="IPR005467">
    <property type="entry name" value="His_kinase_dom"/>
</dbReference>
<evidence type="ECO:0000256" key="1">
    <source>
        <dbReference type="ARBA" id="ARBA00000085"/>
    </source>
</evidence>
<protein>
    <recommendedName>
        <fullName evidence="4">Autoinducer 2 sensor kinase/phosphatase LuxQ</fullName>
        <ecNumber evidence="3">2.7.13.3</ecNumber>
    </recommendedName>
</protein>
<dbReference type="InterPro" id="IPR043056">
    <property type="entry name" value="LuxQ-periplasm_N"/>
</dbReference>
<dbReference type="EC" id="2.7.13.3" evidence="3"/>
<comment type="caution">
    <text evidence="19">The sequence shown here is derived from an EMBL/GenBank/DDBJ whole genome shotgun (WGS) entry which is preliminary data.</text>
</comment>
<dbReference type="Gene3D" id="1.10.287.130">
    <property type="match status" value="1"/>
</dbReference>
<dbReference type="Pfam" id="PF00512">
    <property type="entry name" value="HisKA"/>
    <property type="match status" value="1"/>
</dbReference>
<dbReference type="SUPFAM" id="SSF55874">
    <property type="entry name" value="ATPase domain of HSP90 chaperone/DNA topoisomerase II/histidine kinase"/>
    <property type="match status" value="1"/>
</dbReference>
<keyword evidence="9 16" id="KW-0812">Transmembrane</keyword>
<keyword evidence="6" id="KW-0997">Cell inner membrane</keyword>
<evidence type="ECO:0000313" key="19">
    <source>
        <dbReference type="EMBL" id="MBC5850361.1"/>
    </source>
</evidence>
<dbReference type="InterPro" id="IPR004358">
    <property type="entry name" value="Sig_transdc_His_kin-like_C"/>
</dbReference>
<sequence length="843" mass="95096">MATLISRAIVMALSVLTLGILFHTYQVSSRLITQEVIRTTNQTANLIQNIFNSRLTILKIHQDSSAKNATLVHALHGHLTNELEQYFLSVDRSDISHMADFRFIANVTQPIWDDGNAQFYGLTDNTFIHIIEQVAFSHDWHLISTRSLIGDVYLLVRRTPIIDTVSGESLGFLYISVVLNNNVTLVENLRERSDSQQLVLAAGGDVLASTLTGTEAYQVDEVVKEGEEGYDIHGKYVVSRTPLTLAGAPTVLTVYAVQSNQNALALRNNYLFWMFAVVAAIAFVFIIVRWWLQRKIENEMTRLMSYTHQVVELREGAYFPGSQIVEFDHFGRTLESTFHQLAEQEKQFEDLFNFSLSPTLLWTAQGGLIRMNPSAEAYFLSHYSQQHSLFARVKPQLIIAVQQAAQGNIVKALKTEFDGKTILWELSPIVLDERIVSIITQGQDITSMVEAEQQSRLAREQAEESARLRADFLAKMSHELRTPLNGILGASQLLKQNSLTQEQQELVNVLCSSGEHLLAVLNDILDFSKIEQGKFLIQNSDFPIVAVVSAIQRIYNPLCKEKGLELIIECAIEPEIRLHSDQIRLNQILFNLLSNAVKFTHQGSICIKLALIQQDGIDKLMISIEDTGIGIAATDLQRIFDPFVQAESTTTREYGGSGLGLSIVSSLVELLHGEITVKSAVGYGTRFDLQFPIRIVVNEDLRDVEQTNTDRYQLFTQPVRALLVEDNRTNAFILQAFCKKYSIQVDWVSDGLQAIERVKEQDYDLIFMDNQLPYLGGIDTARIIRHEMKLSLPIYACTADGLLETQQAFIEAGAEYVLVKPLKEEMFYQALCFFKQQRANSER</sequence>
<name>A0A9X0R8F7_VIBME</name>
<dbReference type="Pfam" id="PF00072">
    <property type="entry name" value="Response_reg"/>
    <property type="match status" value="1"/>
</dbReference>
<dbReference type="InterPro" id="IPR036097">
    <property type="entry name" value="HisK_dim/P_sf"/>
</dbReference>
<dbReference type="InterPro" id="IPR015387">
    <property type="entry name" value="LuxQ-periplasm_dom"/>
</dbReference>
<keyword evidence="20" id="KW-1185">Reference proteome</keyword>
<dbReference type="CDD" id="cd00082">
    <property type="entry name" value="HisKA"/>
    <property type="match status" value="1"/>
</dbReference>
<dbReference type="FunFam" id="1.10.287.130:FF:000091">
    <property type="entry name" value="Autoinducer 2 sensor kinase/phosphatase LuxQ"/>
    <property type="match status" value="1"/>
</dbReference>
<evidence type="ECO:0000256" key="5">
    <source>
        <dbReference type="ARBA" id="ARBA00022475"/>
    </source>
</evidence>
<keyword evidence="10" id="KW-0418">Kinase</keyword>
<feature type="domain" description="Response regulatory" evidence="18">
    <location>
        <begin position="720"/>
        <end position="835"/>
    </location>
</feature>
<evidence type="ECO:0000256" key="10">
    <source>
        <dbReference type="ARBA" id="ARBA00022777"/>
    </source>
</evidence>
<dbReference type="SUPFAM" id="SSF47384">
    <property type="entry name" value="Homodimeric domain of signal transducing histidine kinase"/>
    <property type="match status" value="1"/>
</dbReference>
<evidence type="ECO:0000259" key="17">
    <source>
        <dbReference type="PROSITE" id="PS50109"/>
    </source>
</evidence>
<comment type="subcellular location">
    <subcellularLocation>
        <location evidence="2">Cell inner membrane</location>
        <topology evidence="2">Multi-pass membrane protein</topology>
    </subcellularLocation>
</comment>
<evidence type="ECO:0000256" key="6">
    <source>
        <dbReference type="ARBA" id="ARBA00022519"/>
    </source>
</evidence>
<evidence type="ECO:0000256" key="2">
    <source>
        <dbReference type="ARBA" id="ARBA00004429"/>
    </source>
</evidence>
<dbReference type="RefSeq" id="WP_187025691.1">
    <property type="nucleotide sequence ID" value="NZ_JACRUP010000002.1"/>
</dbReference>
<comment type="catalytic activity">
    <reaction evidence="1">
        <text>ATP + protein L-histidine = ADP + protein N-phospho-L-histidine.</text>
        <dbReference type="EC" id="2.7.13.3"/>
    </reaction>
</comment>
<dbReference type="SMART" id="SM00388">
    <property type="entry name" value="HisKA"/>
    <property type="match status" value="1"/>
</dbReference>
<dbReference type="SUPFAM" id="SSF52172">
    <property type="entry name" value="CheY-like"/>
    <property type="match status" value="1"/>
</dbReference>
<dbReference type="Gene3D" id="2.20.20.100">
    <property type="entry name" value="LuxQ periplasmic domain, C-terminal subdomain"/>
    <property type="match status" value="1"/>
</dbReference>
<dbReference type="PROSITE" id="PS50109">
    <property type="entry name" value="HIS_KIN"/>
    <property type="match status" value="1"/>
</dbReference>
<dbReference type="InterPro" id="IPR003661">
    <property type="entry name" value="HisK_dim/P_dom"/>
</dbReference>
<evidence type="ECO:0000256" key="4">
    <source>
        <dbReference type="ARBA" id="ARBA00019468"/>
    </source>
</evidence>
<dbReference type="Gene3D" id="3.30.450.20">
    <property type="entry name" value="PAS domain"/>
    <property type="match status" value="1"/>
</dbReference>
<dbReference type="Pfam" id="PF09308">
    <property type="entry name" value="LuxQ-periplasm"/>
    <property type="match status" value="1"/>
</dbReference>
<evidence type="ECO:0000313" key="20">
    <source>
        <dbReference type="Proteomes" id="UP000615796"/>
    </source>
</evidence>
<dbReference type="EMBL" id="JACRUP010000002">
    <property type="protein sequence ID" value="MBC5850361.1"/>
    <property type="molecule type" value="Genomic_DNA"/>
</dbReference>
<keyword evidence="13 16" id="KW-1133">Transmembrane helix</keyword>
<dbReference type="InterPro" id="IPR003594">
    <property type="entry name" value="HATPase_dom"/>
</dbReference>
<evidence type="ECO:0000256" key="13">
    <source>
        <dbReference type="ARBA" id="ARBA00022989"/>
    </source>
</evidence>
<keyword evidence="16" id="KW-0472">Membrane</keyword>
<dbReference type="CDD" id="cd16922">
    <property type="entry name" value="HATPase_EvgS-ArcB-TorS-like"/>
    <property type="match status" value="1"/>
</dbReference>
<dbReference type="Proteomes" id="UP000615796">
    <property type="component" value="Unassembled WGS sequence"/>
</dbReference>
<dbReference type="Gene3D" id="3.30.565.10">
    <property type="entry name" value="Histidine kinase-like ATPase, C-terminal domain"/>
    <property type="match status" value="1"/>
</dbReference>
<dbReference type="Pfam" id="PF02518">
    <property type="entry name" value="HATPase_c"/>
    <property type="match status" value="1"/>
</dbReference>
<evidence type="ECO:0000256" key="14">
    <source>
        <dbReference type="ARBA" id="ARBA00023012"/>
    </source>
</evidence>
<evidence type="ECO:0000256" key="3">
    <source>
        <dbReference type="ARBA" id="ARBA00012438"/>
    </source>
</evidence>
<dbReference type="GO" id="GO:0005886">
    <property type="term" value="C:plasma membrane"/>
    <property type="evidence" value="ECO:0007669"/>
    <property type="project" value="UniProtKB-SubCell"/>
</dbReference>
<keyword evidence="7 15" id="KW-0597">Phosphoprotein</keyword>
<dbReference type="PROSITE" id="PS50110">
    <property type="entry name" value="RESPONSE_REGULATORY"/>
    <property type="match status" value="1"/>
</dbReference>
<dbReference type="SMART" id="SM00387">
    <property type="entry name" value="HATPase_c"/>
    <property type="match status" value="1"/>
</dbReference>
<evidence type="ECO:0000256" key="9">
    <source>
        <dbReference type="ARBA" id="ARBA00022692"/>
    </source>
</evidence>
<evidence type="ECO:0000256" key="12">
    <source>
        <dbReference type="ARBA" id="ARBA00022912"/>
    </source>
</evidence>